<keyword evidence="4" id="KW-1185">Reference proteome</keyword>
<accession>A0ABU2PPS2</accession>
<comment type="caution">
    <text evidence="3">The sequence shown here is derived from an EMBL/GenBank/DDBJ whole genome shotgun (WGS) entry which is preliminary data.</text>
</comment>
<sequence length="272" mass="28309">MTHAPAAARALLASALSVTALLTTAACMAGDRDVPRALPAAVSEPPAAPTPTAPSAASPAARQPSPGPSALNEEQLRAALVTETDLGEPWMASRGAATWRDGMLKSKTDDTDCRRLLDTLYTEELFGPPAGPTATATLDDAYNDSQLRYQVAAHPPADADRALAWLMTLPEKCGRFEATPTRGGAQAVEVTELPLPEAGDARAGLRLTMTGKASDGVPTRLTVNLAAIRVGEETITLTNGGLGAVLPEVTQAMTQLGADRLREIGRQGRVQV</sequence>
<name>A0ABU2PPS2_9ACTN</name>
<feature type="signal peptide" evidence="2">
    <location>
        <begin position="1"/>
        <end position="29"/>
    </location>
</feature>
<evidence type="ECO:0000256" key="1">
    <source>
        <dbReference type="SAM" id="MobiDB-lite"/>
    </source>
</evidence>
<protein>
    <recommendedName>
        <fullName evidence="5">Secreted protein</fullName>
    </recommendedName>
</protein>
<reference evidence="4" key="1">
    <citation type="submission" date="2023-07" db="EMBL/GenBank/DDBJ databases">
        <title>30 novel species of actinomycetes from the DSMZ collection.</title>
        <authorList>
            <person name="Nouioui I."/>
        </authorList>
    </citation>
    <scope>NUCLEOTIDE SEQUENCE [LARGE SCALE GENOMIC DNA]</scope>
    <source>
        <strain evidence="4">DSM 41636</strain>
    </source>
</reference>
<feature type="compositionally biased region" description="Low complexity" evidence="1">
    <location>
        <begin position="53"/>
        <end position="70"/>
    </location>
</feature>
<proteinExistence type="predicted"/>
<evidence type="ECO:0000256" key="2">
    <source>
        <dbReference type="SAM" id="SignalP"/>
    </source>
</evidence>
<gene>
    <name evidence="3" type="ORF">RM705_05470</name>
</gene>
<organism evidence="3 4">
    <name type="scientific">Streptomyces edwardsiae</name>
    <dbReference type="NCBI Taxonomy" id="3075527"/>
    <lineage>
        <taxon>Bacteria</taxon>
        <taxon>Bacillati</taxon>
        <taxon>Actinomycetota</taxon>
        <taxon>Actinomycetes</taxon>
        <taxon>Kitasatosporales</taxon>
        <taxon>Streptomycetaceae</taxon>
        <taxon>Streptomyces</taxon>
    </lineage>
</organism>
<feature type="region of interest" description="Disordered" evidence="1">
    <location>
        <begin position="41"/>
        <end position="70"/>
    </location>
</feature>
<evidence type="ECO:0000313" key="4">
    <source>
        <dbReference type="Proteomes" id="UP001183881"/>
    </source>
</evidence>
<dbReference type="EMBL" id="JAVRFA010000004">
    <property type="protein sequence ID" value="MDT0394157.1"/>
    <property type="molecule type" value="Genomic_DNA"/>
</dbReference>
<keyword evidence="2" id="KW-0732">Signal</keyword>
<dbReference type="RefSeq" id="WP_311641748.1">
    <property type="nucleotide sequence ID" value="NZ_JAVRFA010000004.1"/>
</dbReference>
<evidence type="ECO:0008006" key="5">
    <source>
        <dbReference type="Google" id="ProtNLM"/>
    </source>
</evidence>
<feature type="chain" id="PRO_5047494208" description="Secreted protein" evidence="2">
    <location>
        <begin position="30"/>
        <end position="272"/>
    </location>
</feature>
<dbReference type="Proteomes" id="UP001183881">
    <property type="component" value="Unassembled WGS sequence"/>
</dbReference>
<evidence type="ECO:0000313" key="3">
    <source>
        <dbReference type="EMBL" id="MDT0394157.1"/>
    </source>
</evidence>